<dbReference type="EMBL" id="MHQM01000026">
    <property type="protein sequence ID" value="OHA03449.1"/>
    <property type="molecule type" value="Genomic_DNA"/>
</dbReference>
<dbReference type="Gene3D" id="3.30.420.10">
    <property type="entry name" value="Ribonuclease H-like superfamily/Ribonuclease H"/>
    <property type="match status" value="1"/>
</dbReference>
<accession>A0A1G2KYA8</accession>
<protein>
    <recommendedName>
        <fullName evidence="13 14">Crossover junction endodeoxyribonuclease RuvC</fullName>
        <ecNumber evidence="13 14">3.1.21.10</ecNumber>
    </recommendedName>
    <alternativeName>
        <fullName evidence="13">Holliday junction nuclease RuvC</fullName>
    </alternativeName>
    <alternativeName>
        <fullName evidence="13">Holliday junction resolvase RuvC</fullName>
    </alternativeName>
</protein>
<evidence type="ECO:0000256" key="7">
    <source>
        <dbReference type="ARBA" id="ARBA00022801"/>
    </source>
</evidence>
<dbReference type="InterPro" id="IPR036397">
    <property type="entry name" value="RNaseH_sf"/>
</dbReference>
<evidence type="ECO:0000313" key="16">
    <source>
        <dbReference type="Proteomes" id="UP000178510"/>
    </source>
</evidence>
<evidence type="ECO:0000256" key="10">
    <source>
        <dbReference type="ARBA" id="ARBA00023172"/>
    </source>
</evidence>
<evidence type="ECO:0000256" key="1">
    <source>
        <dbReference type="ARBA" id="ARBA00009518"/>
    </source>
</evidence>
<dbReference type="GO" id="GO:0003677">
    <property type="term" value="F:DNA binding"/>
    <property type="evidence" value="ECO:0007669"/>
    <property type="project" value="UniProtKB-KW"/>
</dbReference>
<keyword evidence="6 13" id="KW-0227">DNA damage</keyword>
<dbReference type="PANTHER" id="PTHR30194">
    <property type="entry name" value="CROSSOVER JUNCTION ENDODEOXYRIBONUCLEASE RUVC"/>
    <property type="match status" value="1"/>
</dbReference>
<comment type="subcellular location">
    <subcellularLocation>
        <location evidence="13">Cytoplasm</location>
    </subcellularLocation>
</comment>
<dbReference type="AlphaFoldDB" id="A0A1G2KYA8"/>
<dbReference type="InterPro" id="IPR002176">
    <property type="entry name" value="X-over_junc_endoDNase_RuvC"/>
</dbReference>
<dbReference type="GO" id="GO:0048476">
    <property type="term" value="C:Holliday junction resolvase complex"/>
    <property type="evidence" value="ECO:0007669"/>
    <property type="project" value="UniProtKB-UniRule"/>
</dbReference>
<dbReference type="GO" id="GO:0005737">
    <property type="term" value="C:cytoplasm"/>
    <property type="evidence" value="ECO:0007669"/>
    <property type="project" value="UniProtKB-SubCell"/>
</dbReference>
<evidence type="ECO:0000256" key="9">
    <source>
        <dbReference type="ARBA" id="ARBA00023125"/>
    </source>
</evidence>
<comment type="cofactor">
    <cofactor evidence="13">
        <name>Mg(2+)</name>
        <dbReference type="ChEBI" id="CHEBI:18420"/>
    </cofactor>
    <text evidence="13">Binds 2 Mg(2+) ion per subunit.</text>
</comment>
<keyword evidence="11 13" id="KW-0234">DNA repair</keyword>
<dbReference type="HAMAP" id="MF_00034">
    <property type="entry name" value="RuvC"/>
    <property type="match status" value="1"/>
</dbReference>
<comment type="caution">
    <text evidence="15">The sequence shown here is derived from an EMBL/GenBank/DDBJ whole genome shotgun (WGS) entry which is preliminary data.</text>
</comment>
<dbReference type="PRINTS" id="PR00696">
    <property type="entry name" value="RSOLVASERUVC"/>
</dbReference>
<keyword evidence="3 13" id="KW-0540">Nuclease</keyword>
<evidence type="ECO:0000256" key="5">
    <source>
        <dbReference type="ARBA" id="ARBA00022759"/>
    </source>
</evidence>
<dbReference type="PANTHER" id="PTHR30194:SF3">
    <property type="entry name" value="CROSSOVER JUNCTION ENDODEOXYRIBONUCLEASE RUVC"/>
    <property type="match status" value="1"/>
</dbReference>
<feature type="active site" evidence="13">
    <location>
        <position position="139"/>
    </location>
</feature>
<dbReference type="GO" id="GO:0008821">
    <property type="term" value="F:crossover junction DNA endonuclease activity"/>
    <property type="evidence" value="ECO:0007669"/>
    <property type="project" value="UniProtKB-UniRule"/>
</dbReference>
<evidence type="ECO:0000256" key="4">
    <source>
        <dbReference type="ARBA" id="ARBA00022723"/>
    </source>
</evidence>
<dbReference type="InterPro" id="IPR012337">
    <property type="entry name" value="RNaseH-like_sf"/>
</dbReference>
<feature type="active site" evidence="13">
    <location>
        <position position="7"/>
    </location>
</feature>
<keyword evidence="4 13" id="KW-0479">Metal-binding</keyword>
<keyword evidence="8 13" id="KW-0460">Magnesium</keyword>
<keyword evidence="7 13" id="KW-0378">Hydrolase</keyword>
<keyword evidence="9 13" id="KW-0238">DNA-binding</keyword>
<feature type="binding site" evidence="13">
    <location>
        <position position="139"/>
    </location>
    <ligand>
        <name>Mg(2+)</name>
        <dbReference type="ChEBI" id="CHEBI:18420"/>
        <label>1</label>
    </ligand>
</feature>
<comment type="catalytic activity">
    <reaction evidence="12 13">
        <text>Endonucleolytic cleavage at a junction such as a reciprocal single-stranded crossover between two homologous DNA duplexes (Holliday junction).</text>
        <dbReference type="EC" id="3.1.21.10"/>
    </reaction>
</comment>
<evidence type="ECO:0000256" key="6">
    <source>
        <dbReference type="ARBA" id="ARBA00022763"/>
    </source>
</evidence>
<evidence type="ECO:0000256" key="3">
    <source>
        <dbReference type="ARBA" id="ARBA00022722"/>
    </source>
</evidence>
<comment type="function">
    <text evidence="13">The RuvA-RuvB-RuvC complex processes Holliday junction (HJ) DNA during genetic recombination and DNA repair. Endonuclease that resolves HJ intermediates. Cleaves cruciform DNA by making single-stranded nicks across the HJ at symmetrical positions within the homologous arms, yielding a 5'-phosphate and a 3'-hydroxyl group; requires a central core of homology in the junction. The consensus cleavage sequence is 5'-(A/T)TT(C/G)-3'. Cleavage occurs on the 3'-side of the TT dinucleotide at the point of strand exchange. HJ branch migration catalyzed by RuvA-RuvB allows RuvC to scan DNA until it finds its consensus sequence, where it cleaves and resolves the cruciform DNA.</text>
</comment>
<keyword evidence="5 13" id="KW-0255">Endonuclease</keyword>
<keyword evidence="2 13" id="KW-0963">Cytoplasm</keyword>
<dbReference type="Pfam" id="PF02075">
    <property type="entry name" value="RuvC"/>
    <property type="match status" value="1"/>
</dbReference>
<proteinExistence type="inferred from homology"/>
<dbReference type="Proteomes" id="UP000178510">
    <property type="component" value="Unassembled WGS sequence"/>
</dbReference>
<name>A0A1G2KYA8_9BACT</name>
<comment type="subunit">
    <text evidence="13">Homodimer which binds Holliday junction (HJ) DNA. The HJ becomes 2-fold symmetrical on binding to RuvC with unstacked arms; it has a different conformation from HJ DNA in complex with RuvA. In the full resolvosome a probable DNA-RuvA(4)-RuvB(12)-RuvC(2) complex forms which resolves the HJ.</text>
</comment>
<dbReference type="SUPFAM" id="SSF53098">
    <property type="entry name" value="Ribonuclease H-like"/>
    <property type="match status" value="1"/>
</dbReference>
<gene>
    <name evidence="13" type="primary">ruvC</name>
    <name evidence="15" type="ORF">A3J58_03580</name>
</gene>
<feature type="active site" evidence="13">
    <location>
        <position position="65"/>
    </location>
</feature>
<feature type="binding site" evidence="13">
    <location>
        <position position="65"/>
    </location>
    <ligand>
        <name>Mg(2+)</name>
        <dbReference type="ChEBI" id="CHEBI:18420"/>
        <label>2</label>
    </ligand>
</feature>
<evidence type="ECO:0000256" key="11">
    <source>
        <dbReference type="ARBA" id="ARBA00023204"/>
    </source>
</evidence>
<evidence type="ECO:0000256" key="14">
    <source>
        <dbReference type="NCBIfam" id="TIGR00228"/>
    </source>
</evidence>
<dbReference type="GO" id="GO:0000287">
    <property type="term" value="F:magnesium ion binding"/>
    <property type="evidence" value="ECO:0007669"/>
    <property type="project" value="UniProtKB-UniRule"/>
</dbReference>
<feature type="binding site" evidence="13">
    <location>
        <position position="7"/>
    </location>
    <ligand>
        <name>Mg(2+)</name>
        <dbReference type="ChEBI" id="CHEBI:18420"/>
        <label>1</label>
    </ligand>
</feature>
<dbReference type="GO" id="GO:0006310">
    <property type="term" value="P:DNA recombination"/>
    <property type="evidence" value="ECO:0007669"/>
    <property type="project" value="UniProtKB-UniRule"/>
</dbReference>
<dbReference type="FunFam" id="3.30.420.10:FF:000002">
    <property type="entry name" value="Crossover junction endodeoxyribonuclease RuvC"/>
    <property type="match status" value="1"/>
</dbReference>
<evidence type="ECO:0000256" key="13">
    <source>
        <dbReference type="HAMAP-Rule" id="MF_00034"/>
    </source>
</evidence>
<organism evidence="15 16">
    <name type="scientific">Candidatus Sungbacteria bacterium RIFCSPHIGHO2_02_FULL_52_23</name>
    <dbReference type="NCBI Taxonomy" id="1802274"/>
    <lineage>
        <taxon>Bacteria</taxon>
        <taxon>Candidatus Sungiibacteriota</taxon>
    </lineage>
</organism>
<evidence type="ECO:0000256" key="2">
    <source>
        <dbReference type="ARBA" id="ARBA00022490"/>
    </source>
</evidence>
<dbReference type="EC" id="3.1.21.10" evidence="13 14"/>
<dbReference type="NCBIfam" id="TIGR00228">
    <property type="entry name" value="ruvC"/>
    <property type="match status" value="1"/>
</dbReference>
<keyword evidence="10 13" id="KW-0233">DNA recombination</keyword>
<sequence length="167" mass="17989">MIIIGIDPGTTAIGFAALESGRPPHLLEAGLFPIAACDQSGRLAELHRAMAGLIARIKPDAVAVEKLFFAKNAKTAMTVAEARGVILLTAALARVTVYEYAPVEIKKTVAGHGGADKKAVEKMLFLTLPETRTIRARDDVFDAIAVALTCHFLEFSRFNQQGRDTKK</sequence>
<dbReference type="STRING" id="1802274.A3J58_03580"/>
<evidence type="ECO:0000256" key="8">
    <source>
        <dbReference type="ARBA" id="ARBA00022842"/>
    </source>
</evidence>
<comment type="similarity">
    <text evidence="1 13">Belongs to the RuvC family.</text>
</comment>
<evidence type="ECO:0000256" key="12">
    <source>
        <dbReference type="ARBA" id="ARBA00029354"/>
    </source>
</evidence>
<dbReference type="GO" id="GO:0006281">
    <property type="term" value="P:DNA repair"/>
    <property type="evidence" value="ECO:0007669"/>
    <property type="project" value="UniProtKB-UniRule"/>
</dbReference>
<evidence type="ECO:0000313" key="15">
    <source>
        <dbReference type="EMBL" id="OHA03449.1"/>
    </source>
</evidence>
<dbReference type="CDD" id="cd16962">
    <property type="entry name" value="RuvC"/>
    <property type="match status" value="1"/>
</dbReference>
<reference evidence="15 16" key="1">
    <citation type="journal article" date="2016" name="Nat. Commun.">
        <title>Thousands of microbial genomes shed light on interconnected biogeochemical processes in an aquifer system.</title>
        <authorList>
            <person name="Anantharaman K."/>
            <person name="Brown C.T."/>
            <person name="Hug L.A."/>
            <person name="Sharon I."/>
            <person name="Castelle C.J."/>
            <person name="Probst A.J."/>
            <person name="Thomas B.C."/>
            <person name="Singh A."/>
            <person name="Wilkins M.J."/>
            <person name="Karaoz U."/>
            <person name="Brodie E.L."/>
            <person name="Williams K.H."/>
            <person name="Hubbard S.S."/>
            <person name="Banfield J.F."/>
        </authorList>
    </citation>
    <scope>NUCLEOTIDE SEQUENCE [LARGE SCALE GENOMIC DNA]</scope>
</reference>